<evidence type="ECO:0000313" key="2">
    <source>
        <dbReference type="Proteomes" id="UP000000768"/>
    </source>
</evidence>
<organism evidence="1 2">
    <name type="scientific">Sorghum bicolor</name>
    <name type="common">Sorghum</name>
    <name type="synonym">Sorghum vulgare</name>
    <dbReference type="NCBI Taxonomy" id="4558"/>
    <lineage>
        <taxon>Eukaryota</taxon>
        <taxon>Viridiplantae</taxon>
        <taxon>Streptophyta</taxon>
        <taxon>Embryophyta</taxon>
        <taxon>Tracheophyta</taxon>
        <taxon>Spermatophyta</taxon>
        <taxon>Magnoliopsida</taxon>
        <taxon>Liliopsida</taxon>
        <taxon>Poales</taxon>
        <taxon>Poaceae</taxon>
        <taxon>PACMAD clade</taxon>
        <taxon>Panicoideae</taxon>
        <taxon>Andropogonodae</taxon>
        <taxon>Andropogoneae</taxon>
        <taxon>Sorghinae</taxon>
        <taxon>Sorghum</taxon>
    </lineage>
</organism>
<dbReference type="Gramene" id="OQU89090">
    <property type="protein sequence ID" value="OQU89090"/>
    <property type="gene ID" value="SORBI_3002G144933"/>
</dbReference>
<proteinExistence type="predicted"/>
<dbReference type="InParanoid" id="A0A1W0W3Y1"/>
<dbReference type="Proteomes" id="UP000000768">
    <property type="component" value="Chromosome 2"/>
</dbReference>
<accession>A0A1W0W3Y1</accession>
<evidence type="ECO:0000313" key="1">
    <source>
        <dbReference type="EMBL" id="OQU89090.1"/>
    </source>
</evidence>
<gene>
    <name evidence="1" type="ORF">SORBI_3002G144933</name>
</gene>
<dbReference type="EMBL" id="CM000761">
    <property type="protein sequence ID" value="OQU89090.1"/>
    <property type="molecule type" value="Genomic_DNA"/>
</dbReference>
<name>A0A1W0W3Y1_SORBI</name>
<sequence>MMKLTLLLPHRATTSCSTPASTFMSTSSLSMPSPWPLDTKKVNIKGLGENDCARERESVLHDCGVRWSLDTTFDLRNLNKRMSPKKNGNLCSIGAHNRRVRSSATNKDKSVWGGSLKRPRSLCWSTGERWYPHGFDALT</sequence>
<dbReference type="AlphaFoldDB" id="A0A1W0W3Y1"/>
<protein>
    <submittedName>
        <fullName evidence="1">Uncharacterized protein</fullName>
    </submittedName>
</protein>
<reference evidence="1 2" key="1">
    <citation type="journal article" date="2009" name="Nature">
        <title>The Sorghum bicolor genome and the diversification of grasses.</title>
        <authorList>
            <person name="Paterson A.H."/>
            <person name="Bowers J.E."/>
            <person name="Bruggmann R."/>
            <person name="Dubchak I."/>
            <person name="Grimwood J."/>
            <person name="Gundlach H."/>
            <person name="Haberer G."/>
            <person name="Hellsten U."/>
            <person name="Mitros T."/>
            <person name="Poliakov A."/>
            <person name="Schmutz J."/>
            <person name="Spannagl M."/>
            <person name="Tang H."/>
            <person name="Wang X."/>
            <person name="Wicker T."/>
            <person name="Bharti A.K."/>
            <person name="Chapman J."/>
            <person name="Feltus F.A."/>
            <person name="Gowik U."/>
            <person name="Grigoriev I.V."/>
            <person name="Lyons E."/>
            <person name="Maher C.A."/>
            <person name="Martis M."/>
            <person name="Narechania A."/>
            <person name="Otillar R.P."/>
            <person name="Penning B.W."/>
            <person name="Salamov A.A."/>
            <person name="Wang Y."/>
            <person name="Zhang L."/>
            <person name="Carpita N.C."/>
            <person name="Freeling M."/>
            <person name="Gingle A.R."/>
            <person name="Hash C.T."/>
            <person name="Keller B."/>
            <person name="Klein P."/>
            <person name="Kresovich S."/>
            <person name="McCann M.C."/>
            <person name="Ming R."/>
            <person name="Peterson D.G."/>
            <person name="Mehboob-ur-Rahman"/>
            <person name="Ware D."/>
            <person name="Westhoff P."/>
            <person name="Mayer K.F."/>
            <person name="Messing J."/>
            <person name="Rokhsar D.S."/>
        </authorList>
    </citation>
    <scope>NUCLEOTIDE SEQUENCE [LARGE SCALE GENOMIC DNA]</scope>
    <source>
        <strain evidence="2">cv. BTx623</strain>
    </source>
</reference>
<reference evidence="2" key="2">
    <citation type="journal article" date="2018" name="Plant J.">
        <title>The Sorghum bicolor reference genome: improved assembly, gene annotations, a transcriptome atlas, and signatures of genome organization.</title>
        <authorList>
            <person name="McCormick R.F."/>
            <person name="Truong S.K."/>
            <person name="Sreedasyam A."/>
            <person name="Jenkins J."/>
            <person name="Shu S."/>
            <person name="Sims D."/>
            <person name="Kennedy M."/>
            <person name="Amirebrahimi M."/>
            <person name="Weers B.D."/>
            <person name="McKinley B."/>
            <person name="Mattison A."/>
            <person name="Morishige D.T."/>
            <person name="Grimwood J."/>
            <person name="Schmutz J."/>
            <person name="Mullet J.E."/>
        </authorList>
    </citation>
    <scope>NUCLEOTIDE SEQUENCE [LARGE SCALE GENOMIC DNA]</scope>
    <source>
        <strain evidence="2">cv. BTx623</strain>
    </source>
</reference>
<keyword evidence="2" id="KW-1185">Reference proteome</keyword>